<dbReference type="InterPro" id="IPR012340">
    <property type="entry name" value="NA-bd_OB-fold"/>
</dbReference>
<dbReference type="PROSITE" id="PS00056">
    <property type="entry name" value="RIBOSOMAL_S17"/>
    <property type="match status" value="1"/>
</dbReference>
<keyword evidence="2" id="KW-0699">rRNA-binding</keyword>
<reference evidence="6" key="1">
    <citation type="submission" date="2018-06" db="EMBL/GenBank/DDBJ databases">
        <authorList>
            <person name="Zhirakovskaya E."/>
        </authorList>
    </citation>
    <scope>NUCLEOTIDE SEQUENCE</scope>
</reference>
<evidence type="ECO:0000313" key="6">
    <source>
        <dbReference type="EMBL" id="VAW41155.1"/>
    </source>
</evidence>
<dbReference type="NCBIfam" id="TIGR03635">
    <property type="entry name" value="uS17_bact"/>
    <property type="match status" value="1"/>
</dbReference>
<name>A0A3B0VC66_9ZZZZ</name>
<dbReference type="GO" id="GO:0006412">
    <property type="term" value="P:translation"/>
    <property type="evidence" value="ECO:0007669"/>
    <property type="project" value="InterPro"/>
</dbReference>
<dbReference type="SUPFAM" id="SSF50249">
    <property type="entry name" value="Nucleic acid-binding proteins"/>
    <property type="match status" value="1"/>
</dbReference>
<dbReference type="InterPro" id="IPR019979">
    <property type="entry name" value="Ribosomal_uS17_CS"/>
</dbReference>
<dbReference type="PANTHER" id="PTHR10744:SF1">
    <property type="entry name" value="SMALL RIBOSOMAL SUBUNIT PROTEIN US17M"/>
    <property type="match status" value="1"/>
</dbReference>
<comment type="similarity">
    <text evidence="1">Belongs to the universal ribosomal protein uS17 family.</text>
</comment>
<evidence type="ECO:0000256" key="2">
    <source>
        <dbReference type="ARBA" id="ARBA00022730"/>
    </source>
</evidence>
<gene>
    <name evidence="6" type="ORF">MNBD_DELTA03-277</name>
</gene>
<dbReference type="AlphaFoldDB" id="A0A3B0VC66"/>
<dbReference type="HAMAP" id="MF_01345_B">
    <property type="entry name" value="Ribosomal_uS17_B"/>
    <property type="match status" value="1"/>
</dbReference>
<organism evidence="6">
    <name type="scientific">hydrothermal vent metagenome</name>
    <dbReference type="NCBI Taxonomy" id="652676"/>
    <lineage>
        <taxon>unclassified sequences</taxon>
        <taxon>metagenomes</taxon>
        <taxon>ecological metagenomes</taxon>
    </lineage>
</organism>
<keyword evidence="3" id="KW-0694">RNA-binding</keyword>
<proteinExistence type="inferred from homology"/>
<keyword evidence="5" id="KW-0687">Ribonucleoprotein</keyword>
<evidence type="ECO:0000256" key="4">
    <source>
        <dbReference type="ARBA" id="ARBA00022980"/>
    </source>
</evidence>
<dbReference type="InterPro" id="IPR000266">
    <property type="entry name" value="Ribosomal_uS17"/>
</dbReference>
<dbReference type="Gene3D" id="2.40.50.140">
    <property type="entry name" value="Nucleic acid-binding proteins"/>
    <property type="match status" value="1"/>
</dbReference>
<dbReference type="GO" id="GO:0003735">
    <property type="term" value="F:structural constituent of ribosome"/>
    <property type="evidence" value="ECO:0007669"/>
    <property type="project" value="InterPro"/>
</dbReference>
<dbReference type="PANTHER" id="PTHR10744">
    <property type="entry name" value="40S RIBOSOMAL PROTEIN S11 FAMILY MEMBER"/>
    <property type="match status" value="1"/>
</dbReference>
<protein>
    <submittedName>
        <fullName evidence="6">SSU ribosomal protein S17p (S11e)</fullName>
    </submittedName>
</protein>
<dbReference type="GO" id="GO:0019843">
    <property type="term" value="F:rRNA binding"/>
    <property type="evidence" value="ECO:0007669"/>
    <property type="project" value="UniProtKB-KW"/>
</dbReference>
<dbReference type="EMBL" id="UOEX01000372">
    <property type="protein sequence ID" value="VAW41155.1"/>
    <property type="molecule type" value="Genomic_DNA"/>
</dbReference>
<dbReference type="NCBIfam" id="NF004123">
    <property type="entry name" value="PRK05610.1"/>
    <property type="match status" value="1"/>
</dbReference>
<dbReference type="CDD" id="cd00364">
    <property type="entry name" value="Ribosomal_uS17"/>
    <property type="match status" value="1"/>
</dbReference>
<evidence type="ECO:0000256" key="1">
    <source>
        <dbReference type="ARBA" id="ARBA00010254"/>
    </source>
</evidence>
<accession>A0A3B0VC66</accession>
<dbReference type="PRINTS" id="PR00973">
    <property type="entry name" value="RIBOSOMALS17"/>
</dbReference>
<keyword evidence="4 6" id="KW-0689">Ribosomal protein</keyword>
<dbReference type="InterPro" id="IPR019984">
    <property type="entry name" value="Ribosomal_uS17_bact/chlr"/>
</dbReference>
<dbReference type="GO" id="GO:0022627">
    <property type="term" value="C:cytosolic small ribosomal subunit"/>
    <property type="evidence" value="ECO:0007669"/>
    <property type="project" value="TreeGrafter"/>
</dbReference>
<evidence type="ECO:0000256" key="5">
    <source>
        <dbReference type="ARBA" id="ARBA00023274"/>
    </source>
</evidence>
<dbReference type="Pfam" id="PF00366">
    <property type="entry name" value="Ribosomal_S17"/>
    <property type="match status" value="1"/>
</dbReference>
<sequence length="86" mass="9983">MTEIKKARKTLTGVVVSNKMTNSIVVLTQRIVRHKLYGKMMRLHKKYMADDPQNSCAIGDQVLIEECKPLSKNKRWRLREIIEKAA</sequence>
<evidence type="ECO:0000256" key="3">
    <source>
        <dbReference type="ARBA" id="ARBA00022884"/>
    </source>
</evidence>